<dbReference type="PANTHER" id="PTHR14187">
    <property type="entry name" value="ALPHA KINASE/ELONGATION FACTOR 2 KINASE"/>
    <property type="match status" value="1"/>
</dbReference>
<evidence type="ECO:0000313" key="2">
    <source>
        <dbReference type="Proteomes" id="UP001217089"/>
    </source>
</evidence>
<proteinExistence type="predicted"/>
<protein>
    <submittedName>
        <fullName evidence="1">Uncharacterized protein</fullName>
    </submittedName>
</protein>
<keyword evidence="2" id="KW-1185">Reference proteome</keyword>
<name>A0ABQ9E2M8_TEGGR</name>
<dbReference type="PANTHER" id="PTHR14187:SF5">
    <property type="entry name" value="HEAT SHOCK 70 KDA PROTEIN 12A"/>
    <property type="match status" value="1"/>
</dbReference>
<accession>A0ABQ9E2M8</accession>
<organism evidence="1 2">
    <name type="scientific">Tegillarca granosa</name>
    <name type="common">Malaysian cockle</name>
    <name type="synonym">Anadara granosa</name>
    <dbReference type="NCBI Taxonomy" id="220873"/>
    <lineage>
        <taxon>Eukaryota</taxon>
        <taxon>Metazoa</taxon>
        <taxon>Spiralia</taxon>
        <taxon>Lophotrochozoa</taxon>
        <taxon>Mollusca</taxon>
        <taxon>Bivalvia</taxon>
        <taxon>Autobranchia</taxon>
        <taxon>Pteriomorphia</taxon>
        <taxon>Arcoida</taxon>
        <taxon>Arcoidea</taxon>
        <taxon>Arcidae</taxon>
        <taxon>Tegillarca</taxon>
    </lineage>
</organism>
<dbReference type="Proteomes" id="UP001217089">
    <property type="component" value="Unassembled WGS sequence"/>
</dbReference>
<gene>
    <name evidence="1" type="ORF">KUTeg_024069</name>
</gene>
<evidence type="ECO:0000313" key="1">
    <source>
        <dbReference type="EMBL" id="KAJ8297538.1"/>
    </source>
</evidence>
<comment type="caution">
    <text evidence="1">The sequence shown here is derived from an EMBL/GenBank/DDBJ whole genome shotgun (WGS) entry which is preliminary data.</text>
</comment>
<dbReference type="EMBL" id="JARBDR010000923">
    <property type="protein sequence ID" value="KAJ8297538.1"/>
    <property type="molecule type" value="Genomic_DNA"/>
</dbReference>
<sequence length="110" mass="12600">MLIADLLCFDTANNFQHWNTFESGTVDITVQRKEVDGSLSSLHAATGGPWGGQMVNKEFINFLTDIVGNEVMEIFLDERNWRLLRPLAGFETKKRIISHEKDISFFIRIP</sequence>
<reference evidence="1 2" key="1">
    <citation type="submission" date="2022-12" db="EMBL/GenBank/DDBJ databases">
        <title>Chromosome-level genome of Tegillarca granosa.</title>
        <authorList>
            <person name="Kim J."/>
        </authorList>
    </citation>
    <scope>NUCLEOTIDE SEQUENCE [LARGE SCALE GENOMIC DNA]</scope>
    <source>
        <strain evidence="1">Teg-2019</strain>
        <tissue evidence="1">Adductor muscle</tissue>
    </source>
</reference>